<sequence>MLRFQDDNSIPSKFISEVNGTVLRYVTLDHDGTGFRKSYPNINERLYYALGDAYEAGVEQRPLLITNEEVKYFRNIGFLEVGEESTDSKTAYLRRAFVRSYNDVIGVEPNGLKALSKSRNGLNIYDMYDYVTTFDPIGDFKRHCMHRWKLSYPPDLESIQYKLATGYDLNYKRMFNDNITLEETKVESQLDKFTQCTYEKTSYHMSGNNIKTEGLFGFSPKLSFAQQNGRLKNEYVTKGLIMTHHKYIFIGDSPGPHYNEYSKILNPNNCISYDPRDLSYGSLTTHYKQMFTYADIPKVVGFCNSAHAQGLNVLVRIDIRSDKPKMSKGELNSEWESGVQVDNELTASLINALPINVTIVAKLRPSYNVGNEAPYLNKRFRLLPLPFLTHTTAEFSIFVPRGSLTKMSLTNSYKYDDLKSMTSKVCALKRTCGTLYNMFLCDLYLNLGVTIKQATVSNNSIALFSLSNVNNPMPELNSVKNYLLTFPYTSIVNTQATRVTHGRVYIDNAFNMFHEYHYRDSLVIPLAALPVSSHNVSSDFTNVVVTDNFDVIRMTQPMEQVSTHMVKLVNFALKRVCRSVGVSFTELNKRLRREALEEFVTRNPNYVMFDNETAYSSTGRMTVSGHMMYILLGSMLGVPYGLVRYLREIEINIMKPSVSYERGFGSRVWHGYHSHRMAVDVAIKMITALAIVDRLHIAQLFEFANWYKSRLDGLAVKYGRRYTDVDETDHILTLN</sequence>
<evidence type="ECO:0000313" key="1">
    <source>
        <dbReference type="EMBL" id="AVP49985.1"/>
    </source>
</evidence>
<dbReference type="InterPro" id="IPR026379">
    <property type="entry name" value="Seadorna_VP3"/>
</dbReference>
<dbReference type="NCBIfam" id="TIGR04232">
    <property type="entry name" value="seadorna_VP3"/>
    <property type="match status" value="1"/>
</dbReference>
<protein>
    <submittedName>
        <fullName evidence="1">VP3</fullName>
    </submittedName>
</protein>
<reference evidence="1" key="1">
    <citation type="journal article" date="2018" name="J. Gen. Virol.">
        <title>New genotypes of Liao ning virus (LNV) in Australia exhibit an insect-specific phenotype.</title>
        <authorList>
            <person name="Prow N.A."/>
            <person name="Mah M.G."/>
            <person name="Deerain J.M."/>
            <person name="Warrilow D."/>
            <person name="Colmant A.M.G."/>
            <person name="O'Brien C.A."/>
            <person name="Harrison J.J."/>
            <person name="McLean B.J."/>
            <person name="Hewlett E.K."/>
            <person name="Piyasena T.B.H."/>
            <person name="Hall-Mendelin S."/>
            <person name="van den Hurk A.F."/>
            <person name="Watterson D."/>
            <person name="Huang B."/>
            <person name="Schulz B.L."/>
            <person name="Webb C.E."/>
            <person name="Johansen C.A."/>
            <person name="Chow W.K."/>
            <person name="Hobson-Peters J."/>
            <person name="Cazier C."/>
            <person name="Coffey L.L."/>
            <person name="Faddy H.M."/>
            <person name="Suhrbier A."/>
            <person name="Bielefeldt-Ohmann H."/>
            <person name="Hall R.A."/>
        </authorList>
    </citation>
    <scope>NUCLEOTIDE SEQUENCE</scope>
    <source>
        <strain evidence="1">LN-SW10194</strain>
    </source>
</reference>
<organism evidence="1">
    <name type="scientific">Liao ning virus</name>
    <dbReference type="NCBI Taxonomy" id="246280"/>
    <lineage>
        <taxon>Viruses</taxon>
        <taxon>Riboviria</taxon>
        <taxon>Orthornavirae</taxon>
        <taxon>Duplornaviricota</taxon>
        <taxon>Resentoviricetes</taxon>
        <taxon>Reovirales</taxon>
        <taxon>Sedoreoviridae</taxon>
        <taxon>Seadornavirus</taxon>
        <taxon>Seadornavirus liaoningense</taxon>
    </lineage>
</organism>
<proteinExistence type="predicted"/>
<accession>A0A2P1N6R5</accession>
<dbReference type="EMBL" id="MG725059">
    <property type="protein sequence ID" value="AVP49985.1"/>
    <property type="molecule type" value="Genomic_RNA"/>
</dbReference>
<name>A0A2P1N6R5_9REOV</name>